<dbReference type="InterPro" id="IPR002508">
    <property type="entry name" value="MurNAc-LAA_cat"/>
</dbReference>
<evidence type="ECO:0000256" key="1">
    <source>
        <dbReference type="ARBA" id="ARBA00022801"/>
    </source>
</evidence>
<dbReference type="EC" id="3.5.1.28" evidence="5"/>
<reference evidence="6" key="1">
    <citation type="journal article" date="2019" name="Int. J. Syst. Evol. Microbiol.">
        <title>The Global Catalogue of Microorganisms (GCM) 10K type strain sequencing project: providing services to taxonomists for standard genome sequencing and annotation.</title>
        <authorList>
            <consortium name="The Broad Institute Genomics Platform"/>
            <consortium name="The Broad Institute Genome Sequencing Center for Infectious Disease"/>
            <person name="Wu L."/>
            <person name="Ma J."/>
        </authorList>
    </citation>
    <scope>NUCLEOTIDE SEQUENCE [LARGE SCALE GENOMIC DNA]</scope>
    <source>
        <strain evidence="6">CGMCC 4.7426</strain>
    </source>
</reference>
<dbReference type="Gene3D" id="3.40.630.40">
    <property type="entry name" value="Zn-dependent exopeptidases"/>
    <property type="match status" value="1"/>
</dbReference>
<proteinExistence type="predicted"/>
<dbReference type="PANTHER" id="PTHR30404:SF0">
    <property type="entry name" value="N-ACETYLMURAMOYL-L-ALANINE AMIDASE AMIC"/>
    <property type="match status" value="1"/>
</dbReference>
<protein>
    <submittedName>
        <fullName evidence="5">N-acetylmuramoyl-L-alanine amidase</fullName>
        <ecNumber evidence="5">3.5.1.28</ecNumber>
    </submittedName>
</protein>
<feature type="region of interest" description="Disordered" evidence="3">
    <location>
        <begin position="93"/>
        <end position="132"/>
    </location>
</feature>
<feature type="compositionally biased region" description="Basic and acidic residues" evidence="3">
    <location>
        <begin position="109"/>
        <end position="132"/>
    </location>
</feature>
<sequence length="324" mass="35389">MIGKQSILFGAVLVIMMFIFVTPVSAESEGKGMYIVETDQVDMKTAPATDAETVGILVRGDKLTIFDQKNGYVKTFYSGKRVWVASQHIAPVKKETPKNTKTPETNETESPKPDKESKSADTSNKELKVAEAPELKSATIEVSSVGPLSGHHIVIDAGHGGNDSGAVAEGVNEKSLTLSTALLAAEELQRQGATVTLTRTNDRFLSLEERVTISHSKSADIFISFHYNAYRDPSVGGINTFYYGNEELQLATIVQDSLISHVKLDNRGAKTGNFHVIRENNDLALLVELGFMTNPEELDTIKTDKYQEEVAAAIADGLIDYYKQ</sequence>
<keyword evidence="2" id="KW-0961">Cell wall biogenesis/degradation</keyword>
<organism evidence="5 6">
    <name type="scientific">Virgibacillus kekensis</name>
    <dbReference type="NCBI Taxonomy" id="202261"/>
    <lineage>
        <taxon>Bacteria</taxon>
        <taxon>Bacillati</taxon>
        <taxon>Bacillota</taxon>
        <taxon>Bacilli</taxon>
        <taxon>Bacillales</taxon>
        <taxon>Bacillaceae</taxon>
        <taxon>Virgibacillus</taxon>
    </lineage>
</organism>
<keyword evidence="6" id="KW-1185">Reference proteome</keyword>
<dbReference type="InterPro" id="IPR050695">
    <property type="entry name" value="N-acetylmuramoyl_amidase_3"/>
</dbReference>
<dbReference type="GO" id="GO:0008745">
    <property type="term" value="F:N-acetylmuramoyl-L-alanine amidase activity"/>
    <property type="evidence" value="ECO:0007669"/>
    <property type="project" value="UniProtKB-EC"/>
</dbReference>
<evidence type="ECO:0000313" key="5">
    <source>
        <dbReference type="EMBL" id="MFC4557706.1"/>
    </source>
</evidence>
<evidence type="ECO:0000259" key="4">
    <source>
        <dbReference type="PROSITE" id="PS51781"/>
    </source>
</evidence>
<evidence type="ECO:0000256" key="2">
    <source>
        <dbReference type="ARBA" id="ARBA00023316"/>
    </source>
</evidence>
<comment type="caution">
    <text evidence="5">The sequence shown here is derived from an EMBL/GenBank/DDBJ whole genome shotgun (WGS) entry which is preliminary data.</text>
</comment>
<evidence type="ECO:0000313" key="6">
    <source>
        <dbReference type="Proteomes" id="UP001595989"/>
    </source>
</evidence>
<name>A0ABV9DHT8_9BACI</name>
<dbReference type="PANTHER" id="PTHR30404">
    <property type="entry name" value="N-ACETYLMURAMOYL-L-ALANINE AMIDASE"/>
    <property type="match status" value="1"/>
</dbReference>
<accession>A0ABV9DHT8</accession>
<dbReference type="Pfam" id="PF01520">
    <property type="entry name" value="Amidase_3"/>
    <property type="match status" value="1"/>
</dbReference>
<dbReference type="EMBL" id="JBHSFU010000004">
    <property type="protein sequence ID" value="MFC4557706.1"/>
    <property type="molecule type" value="Genomic_DNA"/>
</dbReference>
<dbReference type="PROSITE" id="PS51781">
    <property type="entry name" value="SH3B"/>
    <property type="match status" value="1"/>
</dbReference>
<gene>
    <name evidence="5" type="ORF">ACFO3D_05715</name>
</gene>
<keyword evidence="1 5" id="KW-0378">Hydrolase</keyword>
<dbReference type="Pfam" id="PF08239">
    <property type="entry name" value="SH3_3"/>
    <property type="match status" value="1"/>
</dbReference>
<dbReference type="Proteomes" id="UP001595989">
    <property type="component" value="Unassembled WGS sequence"/>
</dbReference>
<dbReference type="SMART" id="SM00646">
    <property type="entry name" value="Ami_3"/>
    <property type="match status" value="1"/>
</dbReference>
<dbReference type="RefSeq" id="WP_390293691.1">
    <property type="nucleotide sequence ID" value="NZ_JBHSFU010000004.1"/>
</dbReference>
<dbReference type="Gene3D" id="2.30.30.40">
    <property type="entry name" value="SH3 Domains"/>
    <property type="match status" value="1"/>
</dbReference>
<feature type="domain" description="SH3b" evidence="4">
    <location>
        <begin position="31"/>
        <end position="93"/>
    </location>
</feature>
<evidence type="ECO:0000256" key="3">
    <source>
        <dbReference type="SAM" id="MobiDB-lite"/>
    </source>
</evidence>
<dbReference type="SUPFAM" id="SSF53187">
    <property type="entry name" value="Zn-dependent exopeptidases"/>
    <property type="match status" value="1"/>
</dbReference>
<dbReference type="CDD" id="cd02696">
    <property type="entry name" value="MurNAc-LAA"/>
    <property type="match status" value="1"/>
</dbReference>
<dbReference type="InterPro" id="IPR003646">
    <property type="entry name" value="SH3-like_bac-type"/>
</dbReference>